<keyword evidence="1" id="KW-0472">Membrane</keyword>
<sequence>MQVSQTTVNICFVTVVKILKILSSIGYLFQLVTKYAGIAIISLDIVLFFSICKQRANEVASHLYPVCTRFARLQSRS</sequence>
<proteinExistence type="predicted"/>
<dbReference type="AlphaFoldDB" id="S4PJC8"/>
<feature type="transmembrane region" description="Helical" evidence="1">
    <location>
        <begin position="7"/>
        <end position="29"/>
    </location>
</feature>
<protein>
    <submittedName>
        <fullName evidence="2">Uncharacterized protein</fullName>
    </submittedName>
</protein>
<keyword evidence="1" id="KW-1133">Transmembrane helix</keyword>
<reference evidence="2" key="1">
    <citation type="journal article" date="2013" name="BMC Genomics">
        <title>Unscrambling butterfly oogenesis.</title>
        <authorList>
            <person name="Carter J.M."/>
            <person name="Baker S.C."/>
            <person name="Pink R."/>
            <person name="Carter D.R."/>
            <person name="Collins A."/>
            <person name="Tomlin J."/>
            <person name="Gibbs M."/>
            <person name="Breuker C.J."/>
        </authorList>
    </citation>
    <scope>NUCLEOTIDE SEQUENCE</scope>
    <source>
        <tissue evidence="2">Ovary</tissue>
    </source>
</reference>
<evidence type="ECO:0000313" key="2">
    <source>
        <dbReference type="EMBL" id="JAA91064.1"/>
    </source>
</evidence>
<organism evidence="2">
    <name type="scientific">Pararge aegeria</name>
    <name type="common">speckled wood butterfly</name>
    <dbReference type="NCBI Taxonomy" id="116150"/>
    <lineage>
        <taxon>Eukaryota</taxon>
        <taxon>Metazoa</taxon>
        <taxon>Ecdysozoa</taxon>
        <taxon>Arthropoda</taxon>
        <taxon>Hexapoda</taxon>
        <taxon>Insecta</taxon>
        <taxon>Pterygota</taxon>
        <taxon>Neoptera</taxon>
        <taxon>Endopterygota</taxon>
        <taxon>Lepidoptera</taxon>
        <taxon>Glossata</taxon>
        <taxon>Ditrysia</taxon>
        <taxon>Papilionoidea</taxon>
        <taxon>Nymphalidae</taxon>
        <taxon>Satyrinae</taxon>
        <taxon>Satyrini</taxon>
        <taxon>Parargina</taxon>
        <taxon>Pararge</taxon>
    </lineage>
</organism>
<dbReference type="EMBL" id="GAIX01001496">
    <property type="protein sequence ID" value="JAA91064.1"/>
    <property type="molecule type" value="Transcribed_RNA"/>
</dbReference>
<feature type="transmembrane region" description="Helical" evidence="1">
    <location>
        <begin position="35"/>
        <end position="52"/>
    </location>
</feature>
<keyword evidence="1" id="KW-0812">Transmembrane</keyword>
<name>S4PJC8_9NEOP</name>
<reference evidence="2" key="2">
    <citation type="submission" date="2013-05" db="EMBL/GenBank/DDBJ databases">
        <authorList>
            <person name="Carter J.-M."/>
            <person name="Baker S.C."/>
            <person name="Pink R."/>
            <person name="Carter D.R.F."/>
            <person name="Collins A."/>
            <person name="Tomlin J."/>
            <person name="Gibbs M."/>
            <person name="Breuker C.J."/>
        </authorList>
    </citation>
    <scope>NUCLEOTIDE SEQUENCE</scope>
    <source>
        <tissue evidence="2">Ovary</tissue>
    </source>
</reference>
<accession>S4PJC8</accession>
<evidence type="ECO:0000256" key="1">
    <source>
        <dbReference type="SAM" id="Phobius"/>
    </source>
</evidence>